<dbReference type="EMBL" id="UINC01031427">
    <property type="protein sequence ID" value="SVB17453.1"/>
    <property type="molecule type" value="Genomic_DNA"/>
</dbReference>
<dbReference type="AlphaFoldDB" id="A0A382BWL7"/>
<accession>A0A382BWL7</accession>
<name>A0A382BWL7_9ZZZZ</name>
<organism evidence="1">
    <name type="scientific">marine metagenome</name>
    <dbReference type="NCBI Taxonomy" id="408172"/>
    <lineage>
        <taxon>unclassified sequences</taxon>
        <taxon>metagenomes</taxon>
        <taxon>ecological metagenomes</taxon>
    </lineage>
</organism>
<reference evidence="1" key="1">
    <citation type="submission" date="2018-05" db="EMBL/GenBank/DDBJ databases">
        <authorList>
            <person name="Lanie J.A."/>
            <person name="Ng W.-L."/>
            <person name="Kazmierczak K.M."/>
            <person name="Andrzejewski T.M."/>
            <person name="Davidsen T.M."/>
            <person name="Wayne K.J."/>
            <person name="Tettelin H."/>
            <person name="Glass J.I."/>
            <person name="Rusch D."/>
            <person name="Podicherti R."/>
            <person name="Tsui H.-C.T."/>
            <person name="Winkler M.E."/>
        </authorList>
    </citation>
    <scope>NUCLEOTIDE SEQUENCE</scope>
</reference>
<proteinExistence type="predicted"/>
<sequence length="25" mass="2739">VSAKTHPIVIIELVGYQWALSEATL</sequence>
<evidence type="ECO:0000313" key="1">
    <source>
        <dbReference type="EMBL" id="SVB17453.1"/>
    </source>
</evidence>
<gene>
    <name evidence="1" type="ORF">METZ01_LOCUS170307</name>
</gene>
<protein>
    <submittedName>
        <fullName evidence="1">Uncharacterized protein</fullName>
    </submittedName>
</protein>
<feature type="non-terminal residue" evidence="1">
    <location>
        <position position="1"/>
    </location>
</feature>